<dbReference type="PANTHER" id="PTHR34293:SF1">
    <property type="entry name" value="HTH-TYPE TRANSCRIPTIONAL REGULATOR TRMBL2"/>
    <property type="match status" value="1"/>
</dbReference>
<accession>A0AAT9GQG8</accession>
<name>A0AAT9GQG8_9CREN</name>
<dbReference type="InterPro" id="IPR036390">
    <property type="entry name" value="WH_DNA-bd_sf"/>
</dbReference>
<reference evidence="2" key="1">
    <citation type="submission" date="2024-03" db="EMBL/GenBank/DDBJ databases">
        <title>Complete genome sequence of Sulfurisphaera javensis strain KD-1.</title>
        <authorList>
            <person name="Sakai H."/>
            <person name="Nur N."/>
            <person name="Suwanto A."/>
            <person name="Kurosawa N."/>
        </authorList>
    </citation>
    <scope>NUCLEOTIDE SEQUENCE</scope>
    <source>
        <strain evidence="2">KD-1</strain>
    </source>
</reference>
<dbReference type="Gene3D" id="1.10.10.10">
    <property type="entry name" value="Winged helix-like DNA-binding domain superfamily/Winged helix DNA-binding domain"/>
    <property type="match status" value="1"/>
</dbReference>
<dbReference type="Pfam" id="PF01978">
    <property type="entry name" value="TrmB"/>
    <property type="match status" value="1"/>
</dbReference>
<dbReference type="PANTHER" id="PTHR34293">
    <property type="entry name" value="HTH-TYPE TRANSCRIPTIONAL REGULATOR TRMBL2"/>
    <property type="match status" value="1"/>
</dbReference>
<evidence type="ECO:0000313" key="2">
    <source>
        <dbReference type="EMBL" id="BFH73020.1"/>
    </source>
</evidence>
<dbReference type="InterPro" id="IPR036388">
    <property type="entry name" value="WH-like_DNA-bd_sf"/>
</dbReference>
<dbReference type="GeneID" id="92353893"/>
<dbReference type="InterPro" id="IPR002831">
    <property type="entry name" value="Tscrpt_reg_TrmB_N"/>
</dbReference>
<dbReference type="RefSeq" id="WP_369611200.1">
    <property type="nucleotide sequence ID" value="NZ_AP031322.1"/>
</dbReference>
<dbReference type="KEGG" id="sjv:SJAV_09640"/>
<dbReference type="EMBL" id="AP031322">
    <property type="protein sequence ID" value="BFH73020.1"/>
    <property type="molecule type" value="Genomic_DNA"/>
</dbReference>
<dbReference type="SUPFAM" id="SSF46785">
    <property type="entry name" value="Winged helix' DNA-binding domain"/>
    <property type="match status" value="1"/>
</dbReference>
<gene>
    <name evidence="2" type="ORF">SJAV_09640</name>
</gene>
<evidence type="ECO:0000259" key="1">
    <source>
        <dbReference type="Pfam" id="PF01978"/>
    </source>
</evidence>
<feature type="domain" description="Transcription regulator TrmB N-terminal" evidence="1">
    <location>
        <begin position="9"/>
        <end position="75"/>
    </location>
</feature>
<sequence length="220" mass="25211">MESELEGKLRRLGFSFYEAKAYSSLLVLCSATMKEISEKSGIPYQKVYEIITSLEAKGLVRVIEGKPKRVKLIDPSISLKVYRDKIVNELDEIINYVISLHEKSKISEVDRSIHVKGRRTVIKLVKQFAERSKKMKVVYDKIPEWLMKILKQYNGDLFVITSKNIDLPGKKVDNITSRFIIFDDSLLVTFNGDDEIVIDSCKGCVIQAKEHFDLLTSKSE</sequence>
<dbReference type="InterPro" id="IPR051797">
    <property type="entry name" value="TrmB-like"/>
</dbReference>
<dbReference type="AlphaFoldDB" id="A0AAT9GQG8"/>
<proteinExistence type="predicted"/>
<organism evidence="2">
    <name type="scientific">Sulfurisphaera javensis</name>
    <dbReference type="NCBI Taxonomy" id="2049879"/>
    <lineage>
        <taxon>Archaea</taxon>
        <taxon>Thermoproteota</taxon>
        <taxon>Thermoprotei</taxon>
        <taxon>Sulfolobales</taxon>
        <taxon>Sulfolobaceae</taxon>
        <taxon>Sulfurisphaera</taxon>
    </lineage>
</organism>
<protein>
    <submittedName>
        <fullName evidence="2">Helix-turn-helix domain-containing protein</fullName>
    </submittedName>
</protein>